<dbReference type="SMART" id="SM00893">
    <property type="entry name" value="ETF"/>
    <property type="match status" value="1"/>
</dbReference>
<dbReference type="SUPFAM" id="SSF52467">
    <property type="entry name" value="DHS-like NAD/FAD-binding domain"/>
    <property type="match status" value="1"/>
</dbReference>
<feature type="binding site" evidence="2">
    <location>
        <begin position="236"/>
        <end position="243"/>
    </location>
    <ligand>
        <name>FAD</name>
        <dbReference type="ChEBI" id="CHEBI:57692"/>
    </ligand>
</feature>
<evidence type="ECO:0000313" key="4">
    <source>
        <dbReference type="EMBL" id="HIS93159.1"/>
    </source>
</evidence>
<dbReference type="EMBL" id="DVJN01000183">
    <property type="protein sequence ID" value="HIS93159.1"/>
    <property type="molecule type" value="Genomic_DNA"/>
</dbReference>
<accession>A0A9D1G154</accession>
<protein>
    <submittedName>
        <fullName evidence="4">Electron transfer flavoprotein subunit alpha/FixB family protein</fullName>
    </submittedName>
</protein>
<dbReference type="GO" id="GO:0009055">
    <property type="term" value="F:electron transfer activity"/>
    <property type="evidence" value="ECO:0007669"/>
    <property type="project" value="InterPro"/>
</dbReference>
<dbReference type="Gene3D" id="3.40.50.1220">
    <property type="entry name" value="TPP-binding domain"/>
    <property type="match status" value="1"/>
</dbReference>
<dbReference type="GO" id="GO:0033539">
    <property type="term" value="P:fatty acid beta-oxidation using acyl-CoA dehydrogenase"/>
    <property type="evidence" value="ECO:0007669"/>
    <property type="project" value="TreeGrafter"/>
</dbReference>
<comment type="caution">
    <text evidence="4">The sequence shown here is derived from an EMBL/GenBank/DDBJ whole genome shotgun (WGS) entry which is preliminary data.</text>
</comment>
<dbReference type="InterPro" id="IPR014729">
    <property type="entry name" value="Rossmann-like_a/b/a_fold"/>
</dbReference>
<dbReference type="InterPro" id="IPR029035">
    <property type="entry name" value="DHS-like_NAD/FAD-binding_dom"/>
</dbReference>
<reference evidence="4" key="2">
    <citation type="journal article" date="2021" name="PeerJ">
        <title>Extensive microbial diversity within the chicken gut microbiome revealed by metagenomics and culture.</title>
        <authorList>
            <person name="Gilroy R."/>
            <person name="Ravi A."/>
            <person name="Getino M."/>
            <person name="Pursley I."/>
            <person name="Horton D.L."/>
            <person name="Alikhan N.F."/>
            <person name="Baker D."/>
            <person name="Gharbi K."/>
            <person name="Hall N."/>
            <person name="Watson M."/>
            <person name="Adriaenssens E.M."/>
            <person name="Foster-Nyarko E."/>
            <person name="Jarju S."/>
            <person name="Secka A."/>
            <person name="Antonio M."/>
            <person name="Oren A."/>
            <person name="Chaudhuri R.R."/>
            <person name="La Ragione R."/>
            <person name="Hildebrand F."/>
            <person name="Pallen M.J."/>
        </authorList>
    </citation>
    <scope>NUCLEOTIDE SEQUENCE</scope>
    <source>
        <strain evidence="4">13766</strain>
    </source>
</reference>
<evidence type="ECO:0000313" key="5">
    <source>
        <dbReference type="Proteomes" id="UP000824140"/>
    </source>
</evidence>
<dbReference type="InterPro" id="IPR001308">
    <property type="entry name" value="ETF_a/FixB"/>
</dbReference>
<dbReference type="PANTHER" id="PTHR43153">
    <property type="entry name" value="ELECTRON TRANSFER FLAVOPROTEIN ALPHA"/>
    <property type="match status" value="1"/>
</dbReference>
<evidence type="ECO:0000256" key="1">
    <source>
        <dbReference type="ARBA" id="ARBA00005817"/>
    </source>
</evidence>
<dbReference type="AlphaFoldDB" id="A0A9D1G154"/>
<name>A0A9D1G154_9FIRM</name>
<dbReference type="Pfam" id="PF00766">
    <property type="entry name" value="ETF_alpha"/>
    <property type="match status" value="1"/>
</dbReference>
<comment type="similarity">
    <text evidence="1">Belongs to the ETF alpha-subunit/FixB family.</text>
</comment>
<dbReference type="PIRSF" id="PIRSF000089">
    <property type="entry name" value="Electra_flavoP_a"/>
    <property type="match status" value="1"/>
</dbReference>
<dbReference type="GO" id="GO:0050660">
    <property type="term" value="F:flavin adenine dinucleotide binding"/>
    <property type="evidence" value="ECO:0007669"/>
    <property type="project" value="InterPro"/>
</dbReference>
<sequence length="293" mass="30250">MIAGARAFSGRVVALCEAEESCPRCFAAGASEAVLVGLLEDDCAQAERVAEALRGLDADGALFPATVRGRFLSAWVAARLGTGLTADCTALGQTADGLLLQTRPALGGNVLADILCRVHRPQMASIRPGIFPPPPEGGTKGSIRRPKLAVPATYLQKLNAVPAESAQSLQEAKIIVAGGKGVGGKAGFCKLKRLTALLGGALGASRGAVDAGYAAYDCQIGQTGQIVRPEWYFAFGISGAAQHTAGMDGAKTVVAINSNRLSPIFAHADYGIVADWESVCDAMIAALQKNEEE</sequence>
<feature type="domain" description="Electron transfer flavoprotein alpha/beta-subunit N-terminal" evidence="3">
    <location>
        <begin position="3"/>
        <end position="162"/>
    </location>
</feature>
<proteinExistence type="inferred from homology"/>
<feature type="binding site" evidence="2">
    <location>
        <begin position="219"/>
        <end position="223"/>
    </location>
    <ligand>
        <name>FAD</name>
        <dbReference type="ChEBI" id="CHEBI:57692"/>
    </ligand>
</feature>
<evidence type="ECO:0000259" key="3">
    <source>
        <dbReference type="SMART" id="SM00893"/>
    </source>
</evidence>
<dbReference type="InterPro" id="IPR014730">
    <property type="entry name" value="ETF_a/b_N"/>
</dbReference>
<dbReference type="SUPFAM" id="SSF52402">
    <property type="entry name" value="Adenine nucleotide alpha hydrolases-like"/>
    <property type="match status" value="1"/>
</dbReference>
<gene>
    <name evidence="4" type="ORF">IAA84_09115</name>
</gene>
<keyword evidence="2" id="KW-0285">Flavoprotein</keyword>
<reference evidence="4" key="1">
    <citation type="submission" date="2020-10" db="EMBL/GenBank/DDBJ databases">
        <authorList>
            <person name="Gilroy R."/>
        </authorList>
    </citation>
    <scope>NUCLEOTIDE SEQUENCE</scope>
    <source>
        <strain evidence="4">13766</strain>
    </source>
</reference>
<dbReference type="Proteomes" id="UP000824140">
    <property type="component" value="Unassembled WGS sequence"/>
</dbReference>
<organism evidence="4 5">
    <name type="scientific">Candidatus Alectryocaccomicrobium excrementavium</name>
    <dbReference type="NCBI Taxonomy" id="2840668"/>
    <lineage>
        <taxon>Bacteria</taxon>
        <taxon>Bacillati</taxon>
        <taxon>Bacillota</taxon>
        <taxon>Clostridia</taxon>
        <taxon>Candidatus Alectryocaccomicrobium</taxon>
    </lineage>
</organism>
<evidence type="ECO:0000256" key="2">
    <source>
        <dbReference type="PIRSR" id="PIRSR000089-1"/>
    </source>
</evidence>
<feature type="binding site" evidence="2">
    <location>
        <position position="257"/>
    </location>
    <ligand>
        <name>FAD</name>
        <dbReference type="ChEBI" id="CHEBI:57692"/>
    </ligand>
</feature>
<dbReference type="Pfam" id="PF01012">
    <property type="entry name" value="ETF"/>
    <property type="match status" value="1"/>
</dbReference>
<comment type="cofactor">
    <cofactor evidence="2">
        <name>FAD</name>
        <dbReference type="ChEBI" id="CHEBI:57692"/>
    </cofactor>
    <text evidence="2">Binds 1 FAD per dimer.</text>
</comment>
<dbReference type="Gene3D" id="3.40.50.620">
    <property type="entry name" value="HUPs"/>
    <property type="match status" value="1"/>
</dbReference>
<dbReference type="InterPro" id="IPR014731">
    <property type="entry name" value="ETF_asu_C"/>
</dbReference>
<dbReference type="PANTHER" id="PTHR43153:SF1">
    <property type="entry name" value="ELECTRON TRANSFER FLAVOPROTEIN SUBUNIT ALPHA, MITOCHONDRIAL"/>
    <property type="match status" value="1"/>
</dbReference>
<keyword evidence="2" id="KW-0274">FAD</keyword>
<feature type="binding site" evidence="2">
    <location>
        <begin position="205"/>
        <end position="206"/>
    </location>
    <ligand>
        <name>FAD</name>
        <dbReference type="ChEBI" id="CHEBI:57692"/>
    </ligand>
</feature>